<comment type="similarity">
    <text evidence="1 7">Belongs to the bacterial ribosomal protein bL17 family.</text>
</comment>
<dbReference type="GO" id="GO:0006412">
    <property type="term" value="P:translation"/>
    <property type="evidence" value="ECO:0007669"/>
    <property type="project" value="InterPro"/>
</dbReference>
<proteinExistence type="inferred from homology"/>
<dbReference type="GO" id="GO:0005762">
    <property type="term" value="C:mitochondrial large ribosomal subunit"/>
    <property type="evidence" value="ECO:0007669"/>
    <property type="project" value="TreeGrafter"/>
</dbReference>
<evidence type="ECO:0000256" key="1">
    <source>
        <dbReference type="ARBA" id="ARBA00008777"/>
    </source>
</evidence>
<dbReference type="PANTHER" id="PTHR14413">
    <property type="entry name" value="RIBOSOMAL PROTEIN L17"/>
    <property type="match status" value="1"/>
</dbReference>
<dbReference type="EMBL" id="LK023321">
    <property type="protein sequence ID" value="CDS06597.1"/>
    <property type="molecule type" value="Genomic_DNA"/>
</dbReference>
<dbReference type="NCBIfam" id="TIGR00059">
    <property type="entry name" value="L17"/>
    <property type="match status" value="1"/>
</dbReference>
<keyword evidence="2 7" id="KW-0689">Ribosomal protein</keyword>
<evidence type="ECO:0000313" key="8">
    <source>
        <dbReference type="EMBL" id="CDS06597.1"/>
    </source>
</evidence>
<dbReference type="Gene3D" id="3.90.1030.10">
    <property type="entry name" value="Ribosomal protein L17"/>
    <property type="match status" value="1"/>
</dbReference>
<sequence>MYHGKHLRRLNRTSSHRNAMLRNLVSSLIEHGRIETTVAKAKEIQPIADRMVTLGKKGDVNARKQALSYLNSRDTTIPKLFGELAQRFASRQGGYTRVQRIGNRYGDNAPMAVIEYIDGPTDLKREMTVKTLATTFAKTGQQMSVKEISESTGLPKAVVRDLKKLQFTNSIETLDEAVTKEMASRT</sequence>
<evidence type="ECO:0000256" key="5">
    <source>
        <dbReference type="ARBA" id="ARBA00077677"/>
    </source>
</evidence>
<dbReference type="SUPFAM" id="SSF64263">
    <property type="entry name" value="Prokaryotic ribosomal protein L17"/>
    <property type="match status" value="1"/>
</dbReference>
<reference evidence="8" key="1">
    <citation type="journal article" date="2014" name="Genome Announc.">
        <title>De novo whole-genome sequence and genome annotation of Lichtheimia ramosa.</title>
        <authorList>
            <person name="Linde J."/>
            <person name="Schwartze V."/>
            <person name="Binder U."/>
            <person name="Lass-Florl C."/>
            <person name="Voigt K."/>
            <person name="Horn F."/>
        </authorList>
    </citation>
    <scope>NUCLEOTIDE SEQUENCE</scope>
    <source>
        <strain evidence="8">JMRC FSU:6197</strain>
    </source>
</reference>
<dbReference type="InterPro" id="IPR047859">
    <property type="entry name" value="Ribosomal_bL17_CS"/>
</dbReference>
<dbReference type="GO" id="GO:0003735">
    <property type="term" value="F:structural constituent of ribosome"/>
    <property type="evidence" value="ECO:0007669"/>
    <property type="project" value="InterPro"/>
</dbReference>
<dbReference type="HAMAP" id="MF_01368">
    <property type="entry name" value="Ribosomal_bL17"/>
    <property type="match status" value="1"/>
</dbReference>
<protein>
    <recommendedName>
        <fullName evidence="4">Large ribosomal subunit protein bL17c</fullName>
    </recommendedName>
    <alternativeName>
        <fullName evidence="5">50S ribosomal protein L17, chloroplastic</fullName>
    </alternativeName>
    <alternativeName>
        <fullName evidence="6">CL17</fullName>
    </alternativeName>
</protein>
<keyword evidence="3 7" id="KW-0687">Ribonucleoprotein</keyword>
<dbReference type="InterPro" id="IPR036373">
    <property type="entry name" value="Ribosomal_bL17_sf"/>
</dbReference>
<name>A0A077WJ22_9FUNG</name>
<dbReference type="FunFam" id="3.90.1030.10:FF:000001">
    <property type="entry name" value="50S ribosomal protein L17"/>
    <property type="match status" value="1"/>
</dbReference>
<accession>A0A077WJ22</accession>
<dbReference type="InterPro" id="IPR000456">
    <property type="entry name" value="Ribosomal_bL17"/>
</dbReference>
<dbReference type="OrthoDB" id="275000at2759"/>
<dbReference type="AlphaFoldDB" id="A0A077WJ22"/>
<evidence type="ECO:0000256" key="6">
    <source>
        <dbReference type="ARBA" id="ARBA00082728"/>
    </source>
</evidence>
<gene>
    <name evidence="8" type="ORF">LRAMOSA09125</name>
</gene>
<dbReference type="PANTHER" id="PTHR14413:SF16">
    <property type="entry name" value="LARGE RIBOSOMAL SUBUNIT PROTEIN BL17M"/>
    <property type="match status" value="1"/>
</dbReference>
<evidence type="ECO:0000256" key="7">
    <source>
        <dbReference type="RuleBase" id="RU000660"/>
    </source>
</evidence>
<organism evidence="8">
    <name type="scientific">Lichtheimia ramosa</name>
    <dbReference type="NCBI Taxonomy" id="688394"/>
    <lineage>
        <taxon>Eukaryota</taxon>
        <taxon>Fungi</taxon>
        <taxon>Fungi incertae sedis</taxon>
        <taxon>Mucoromycota</taxon>
        <taxon>Mucoromycotina</taxon>
        <taxon>Mucoromycetes</taxon>
        <taxon>Mucorales</taxon>
        <taxon>Lichtheimiaceae</taxon>
        <taxon>Lichtheimia</taxon>
    </lineage>
</organism>
<evidence type="ECO:0000256" key="2">
    <source>
        <dbReference type="ARBA" id="ARBA00022980"/>
    </source>
</evidence>
<evidence type="ECO:0000256" key="4">
    <source>
        <dbReference type="ARBA" id="ARBA00072708"/>
    </source>
</evidence>
<dbReference type="PROSITE" id="PS01167">
    <property type="entry name" value="RIBOSOMAL_L17"/>
    <property type="match status" value="1"/>
</dbReference>
<evidence type="ECO:0000256" key="3">
    <source>
        <dbReference type="ARBA" id="ARBA00023274"/>
    </source>
</evidence>
<dbReference type="Pfam" id="PF01196">
    <property type="entry name" value="Ribosomal_L17"/>
    <property type="match status" value="1"/>
</dbReference>